<dbReference type="PANTHER" id="PTHR37534">
    <property type="entry name" value="TRANSCRIPTIONAL ACTIVATOR PROTEIN UGA3"/>
    <property type="match status" value="1"/>
</dbReference>
<dbReference type="AlphaFoldDB" id="A0A8J2N158"/>
<dbReference type="SMART" id="SM00066">
    <property type="entry name" value="GAL4"/>
    <property type="match status" value="1"/>
</dbReference>
<dbReference type="InterPro" id="IPR036864">
    <property type="entry name" value="Zn2-C6_fun-type_DNA-bd_sf"/>
</dbReference>
<name>A0A8J2N158_9PLEO</name>
<dbReference type="PANTHER" id="PTHR37534:SF9">
    <property type="entry name" value="ZN(II)2CYS6 TRANSCRIPTION FACTOR (EUROFUNG)"/>
    <property type="match status" value="1"/>
</dbReference>
<dbReference type="GO" id="GO:0005634">
    <property type="term" value="C:nucleus"/>
    <property type="evidence" value="ECO:0007669"/>
    <property type="project" value="UniProtKB-SubCell"/>
</dbReference>
<dbReference type="InterPro" id="IPR021858">
    <property type="entry name" value="Fun_TF"/>
</dbReference>
<evidence type="ECO:0000259" key="3">
    <source>
        <dbReference type="PROSITE" id="PS50048"/>
    </source>
</evidence>
<protein>
    <recommendedName>
        <fullName evidence="3">Zn(2)-C6 fungal-type domain-containing protein</fullName>
    </recommendedName>
</protein>
<dbReference type="Pfam" id="PF00172">
    <property type="entry name" value="Zn_clus"/>
    <property type="match status" value="1"/>
</dbReference>
<dbReference type="PROSITE" id="PS50048">
    <property type="entry name" value="ZN2_CY6_FUNGAL_2"/>
    <property type="match status" value="1"/>
</dbReference>
<keyword evidence="2" id="KW-0539">Nucleus</keyword>
<reference evidence="4" key="1">
    <citation type="submission" date="2021-05" db="EMBL/GenBank/DDBJ databases">
        <authorList>
            <person name="Stam R."/>
        </authorList>
    </citation>
    <scope>NUCLEOTIDE SEQUENCE</scope>
    <source>
        <strain evidence="4">CS162</strain>
    </source>
</reference>
<comment type="caution">
    <text evidence="4">The sequence shown here is derived from an EMBL/GenBank/DDBJ whole genome shotgun (WGS) entry which is preliminary data.</text>
</comment>
<dbReference type="GO" id="GO:0000976">
    <property type="term" value="F:transcription cis-regulatory region binding"/>
    <property type="evidence" value="ECO:0007669"/>
    <property type="project" value="TreeGrafter"/>
</dbReference>
<dbReference type="CDD" id="cd00067">
    <property type="entry name" value="GAL4"/>
    <property type="match status" value="1"/>
</dbReference>
<dbReference type="CDD" id="cd12148">
    <property type="entry name" value="fungal_TF_MHR"/>
    <property type="match status" value="1"/>
</dbReference>
<dbReference type="Pfam" id="PF11951">
    <property type="entry name" value="Fungal_trans_2"/>
    <property type="match status" value="1"/>
</dbReference>
<dbReference type="Gene3D" id="4.10.240.10">
    <property type="entry name" value="Zn(2)-C6 fungal-type DNA-binding domain"/>
    <property type="match status" value="1"/>
</dbReference>
<dbReference type="GO" id="GO:0045944">
    <property type="term" value="P:positive regulation of transcription by RNA polymerase II"/>
    <property type="evidence" value="ECO:0007669"/>
    <property type="project" value="TreeGrafter"/>
</dbReference>
<evidence type="ECO:0000256" key="2">
    <source>
        <dbReference type="ARBA" id="ARBA00023242"/>
    </source>
</evidence>
<dbReference type="GO" id="GO:0008270">
    <property type="term" value="F:zinc ion binding"/>
    <property type="evidence" value="ECO:0007669"/>
    <property type="project" value="InterPro"/>
</dbReference>
<dbReference type="GeneID" id="67016498"/>
<evidence type="ECO:0000313" key="5">
    <source>
        <dbReference type="Proteomes" id="UP000676310"/>
    </source>
</evidence>
<dbReference type="GO" id="GO:0000981">
    <property type="term" value="F:DNA-binding transcription factor activity, RNA polymerase II-specific"/>
    <property type="evidence" value="ECO:0007669"/>
    <property type="project" value="InterPro"/>
</dbReference>
<evidence type="ECO:0000313" key="4">
    <source>
        <dbReference type="EMBL" id="CAG5156999.1"/>
    </source>
</evidence>
<evidence type="ECO:0000256" key="1">
    <source>
        <dbReference type="ARBA" id="ARBA00004123"/>
    </source>
</evidence>
<feature type="domain" description="Zn(2)-C6 fungal-type" evidence="3">
    <location>
        <begin position="258"/>
        <end position="286"/>
    </location>
</feature>
<dbReference type="Proteomes" id="UP000676310">
    <property type="component" value="Unassembled WGS sequence"/>
</dbReference>
<keyword evidence="5" id="KW-1185">Reference proteome</keyword>
<dbReference type="SUPFAM" id="SSF57701">
    <property type="entry name" value="Zn2/Cys6 DNA-binding domain"/>
    <property type="match status" value="1"/>
</dbReference>
<dbReference type="PROSITE" id="PS00463">
    <property type="entry name" value="ZN2_CY6_FUNGAL_1"/>
    <property type="match status" value="1"/>
</dbReference>
<dbReference type="InterPro" id="IPR001138">
    <property type="entry name" value="Zn2Cys6_DnaBD"/>
</dbReference>
<dbReference type="EMBL" id="CAJRGZ010000017">
    <property type="protein sequence ID" value="CAG5156999.1"/>
    <property type="molecule type" value="Genomic_DNA"/>
</dbReference>
<sequence length="723" mass="80981">MQCPWHPYTVCSASRTARALASYHRSHEQDLHGPYQCSKAAYGKFFASLYVFASHEERCDKREATLSSTSYRFALTKAAEISHPHRIIIVNRSSSHPPKEWKAKTRSIHESLPVIGKPILAHYVAMGNSSEGSGISAVLQSCSTARHGSFPHRRAFKFTAAIVGDIQAANDSGITPLLISVGLDGWTCDVRMIFPWLQASNLLFELVIPTAKPVYGMTGRFAEKHGDIYWWTYQAKAILQALKQGAGHDGMTDELIAACATCKRRHTRCDEKKPVCGNCERLNLECEPSEEVAWAASHTDTIRDQPDNDAPLLVDVFRTRMNDLDLSQDPLLGQNYIPVTGITPPGPTGSNGLKKIRLTPESAFLLQTYVRTVATWMDIFDHSSTFQHKIPQLVLASPLLFHCVCAFTANYLALSNSSHDPSWQVTAGKHYGESLRLLIEALSMPSHEHALTASMLLLSYEIHGALRSEDYRRHFLGLTVLIKSRHVTAQSSGTDLANFWIYVRHEIVVAMASEQPLILDPAEWEVSWIEGETREDVLGNHVLWILARVINLIFGPDGRTAAGKEQRQNFLHEIEIWRRGLSDTFVGIPYGDKDADGFCKVYFPVAAAAAAAFWYHITHILLYAEPELQDEAYIPLIQEQAMRITDIAISDFPPALMVFSTHGLFYGTYSFLQLHIVTQQTHRKADSGEMQPRSIYTVYQENHASGTFSMKLNAKLDTIQERL</sequence>
<organism evidence="4 5">
    <name type="scientific">Alternaria atra</name>
    <dbReference type="NCBI Taxonomy" id="119953"/>
    <lineage>
        <taxon>Eukaryota</taxon>
        <taxon>Fungi</taxon>
        <taxon>Dikarya</taxon>
        <taxon>Ascomycota</taxon>
        <taxon>Pezizomycotina</taxon>
        <taxon>Dothideomycetes</taxon>
        <taxon>Pleosporomycetidae</taxon>
        <taxon>Pleosporales</taxon>
        <taxon>Pleosporineae</taxon>
        <taxon>Pleosporaceae</taxon>
        <taxon>Alternaria</taxon>
        <taxon>Alternaria sect. Ulocladioides</taxon>
    </lineage>
</organism>
<dbReference type="OrthoDB" id="4525710at2759"/>
<proteinExistence type="predicted"/>
<accession>A0A8J2N158</accession>
<gene>
    <name evidence="4" type="ORF">ALTATR162_LOCUS4792</name>
</gene>
<comment type="subcellular location">
    <subcellularLocation>
        <location evidence="1">Nucleus</location>
    </subcellularLocation>
</comment>
<dbReference type="RefSeq" id="XP_043168342.1">
    <property type="nucleotide sequence ID" value="XM_043312407.1"/>
</dbReference>